<sequence>MLTHNVWIILGEVICSFSVAIVCIKLLRHKKDLLKSQPGDMTGDTIKLRRAKRFLHHGVARIILYPIVPIISQTPYIVVEFVQLEYLEMALYVAMIFNSTQGFMNLAVFLFDPSIQASWKKIRKDLIDQYHFRYNSENYNSSFSCCMNWLVKKFFLTRRGDHYFDSKFYSFDDFGATVPLRSDIGPPNPQELPLHPLDFEHSPRAHGRLLTKDITRDWIPSDHEFKCI</sequence>
<organism evidence="2 3">
    <name type="scientific">Basidiobolus ranarum</name>
    <dbReference type="NCBI Taxonomy" id="34480"/>
    <lineage>
        <taxon>Eukaryota</taxon>
        <taxon>Fungi</taxon>
        <taxon>Fungi incertae sedis</taxon>
        <taxon>Zoopagomycota</taxon>
        <taxon>Entomophthoromycotina</taxon>
        <taxon>Basidiobolomycetes</taxon>
        <taxon>Basidiobolales</taxon>
        <taxon>Basidiobolaceae</taxon>
        <taxon>Basidiobolus</taxon>
    </lineage>
</organism>
<keyword evidence="1" id="KW-0812">Transmembrane</keyword>
<evidence type="ECO:0000313" key="2">
    <source>
        <dbReference type="EMBL" id="KAK9765698.1"/>
    </source>
</evidence>
<dbReference type="Proteomes" id="UP001479436">
    <property type="component" value="Unassembled WGS sequence"/>
</dbReference>
<keyword evidence="3" id="KW-1185">Reference proteome</keyword>
<feature type="transmembrane region" description="Helical" evidence="1">
    <location>
        <begin position="58"/>
        <end position="78"/>
    </location>
</feature>
<feature type="transmembrane region" description="Helical" evidence="1">
    <location>
        <begin position="6"/>
        <end position="27"/>
    </location>
</feature>
<name>A0ABR2WVZ7_9FUNG</name>
<keyword evidence="1" id="KW-0472">Membrane</keyword>
<protein>
    <recommendedName>
        <fullName evidence="4">G protein-coupled receptor</fullName>
    </recommendedName>
</protein>
<keyword evidence="1" id="KW-1133">Transmembrane helix</keyword>
<comment type="caution">
    <text evidence="2">The sequence shown here is derived from an EMBL/GenBank/DDBJ whole genome shotgun (WGS) entry which is preliminary data.</text>
</comment>
<evidence type="ECO:0000313" key="3">
    <source>
        <dbReference type="Proteomes" id="UP001479436"/>
    </source>
</evidence>
<accession>A0ABR2WVZ7</accession>
<feature type="transmembrane region" description="Helical" evidence="1">
    <location>
        <begin position="90"/>
        <end position="111"/>
    </location>
</feature>
<reference evidence="2 3" key="1">
    <citation type="submission" date="2023-04" db="EMBL/GenBank/DDBJ databases">
        <title>Genome of Basidiobolus ranarum AG-B5.</title>
        <authorList>
            <person name="Stajich J.E."/>
            <person name="Carter-House D."/>
            <person name="Gryganskyi A."/>
        </authorList>
    </citation>
    <scope>NUCLEOTIDE SEQUENCE [LARGE SCALE GENOMIC DNA]</scope>
    <source>
        <strain evidence="2 3">AG-B5</strain>
    </source>
</reference>
<evidence type="ECO:0000256" key="1">
    <source>
        <dbReference type="SAM" id="Phobius"/>
    </source>
</evidence>
<gene>
    <name evidence="2" type="ORF">K7432_005746</name>
</gene>
<dbReference type="EMBL" id="JASJQH010000235">
    <property type="protein sequence ID" value="KAK9765698.1"/>
    <property type="molecule type" value="Genomic_DNA"/>
</dbReference>
<evidence type="ECO:0008006" key="4">
    <source>
        <dbReference type="Google" id="ProtNLM"/>
    </source>
</evidence>
<proteinExistence type="predicted"/>